<dbReference type="EMBL" id="LLXI01001787">
    <property type="protein sequence ID" value="PKY55153.1"/>
    <property type="molecule type" value="Genomic_DNA"/>
</dbReference>
<evidence type="ECO:0000256" key="1">
    <source>
        <dbReference type="SAM" id="MobiDB-lite"/>
    </source>
</evidence>
<evidence type="ECO:0000313" key="3">
    <source>
        <dbReference type="Proteomes" id="UP000234323"/>
    </source>
</evidence>
<comment type="caution">
    <text evidence="2">The sequence shown here is derived from an EMBL/GenBank/DDBJ whole genome shotgun (WGS) entry which is preliminary data.</text>
</comment>
<reference evidence="2 3" key="1">
    <citation type="submission" date="2015-10" db="EMBL/GenBank/DDBJ databases">
        <title>Genome analyses suggest a sexual origin of heterokaryosis in a supposedly ancient asexual fungus.</title>
        <authorList>
            <person name="Ropars J."/>
            <person name="Sedzielewska K."/>
            <person name="Noel J."/>
            <person name="Charron P."/>
            <person name="Farinelli L."/>
            <person name="Marton T."/>
            <person name="Kruger M."/>
            <person name="Pelin A."/>
            <person name="Brachmann A."/>
            <person name="Corradi N."/>
        </authorList>
    </citation>
    <scope>NUCLEOTIDE SEQUENCE [LARGE SCALE GENOMIC DNA]</scope>
    <source>
        <strain evidence="2 3">A4</strain>
    </source>
</reference>
<gene>
    <name evidence="2" type="ORF">RhiirA4_474434</name>
</gene>
<dbReference type="AlphaFoldDB" id="A0A2I1H8E3"/>
<feature type="region of interest" description="Disordered" evidence="1">
    <location>
        <begin position="1"/>
        <end position="21"/>
    </location>
</feature>
<organism evidence="2 3">
    <name type="scientific">Rhizophagus irregularis</name>
    <dbReference type="NCBI Taxonomy" id="588596"/>
    <lineage>
        <taxon>Eukaryota</taxon>
        <taxon>Fungi</taxon>
        <taxon>Fungi incertae sedis</taxon>
        <taxon>Mucoromycota</taxon>
        <taxon>Glomeromycotina</taxon>
        <taxon>Glomeromycetes</taxon>
        <taxon>Glomerales</taxon>
        <taxon>Glomeraceae</taxon>
        <taxon>Rhizophagus</taxon>
    </lineage>
</organism>
<name>A0A2I1H8E3_9GLOM</name>
<protein>
    <submittedName>
        <fullName evidence="2">Uncharacterized protein</fullName>
    </submittedName>
</protein>
<proteinExistence type="predicted"/>
<dbReference type="Proteomes" id="UP000234323">
    <property type="component" value="Unassembled WGS sequence"/>
</dbReference>
<evidence type="ECO:0000313" key="2">
    <source>
        <dbReference type="EMBL" id="PKY55153.1"/>
    </source>
</evidence>
<keyword evidence="3" id="KW-1185">Reference proteome</keyword>
<accession>A0A2I1H8E3</accession>
<sequence length="142" mass="16323">MNQSDYAHNSNFTETNERTPSNVPSYASLVIRRRNNRRIRHERHGIIIDTIPVDYLGQAHKCTDTDIVSSYKENMSEPCSDACINDRTKLGKIESFHYEFCPSNLNALLGLSVIKDLQNHQYPKLKEDLEKEEVKAGIGERE</sequence>